<dbReference type="AlphaFoldDB" id="A0ABD1BMN3"/>
<organism evidence="1 2">
    <name type="scientific">Cardamine amara subsp. amara</name>
    <dbReference type="NCBI Taxonomy" id="228776"/>
    <lineage>
        <taxon>Eukaryota</taxon>
        <taxon>Viridiplantae</taxon>
        <taxon>Streptophyta</taxon>
        <taxon>Embryophyta</taxon>
        <taxon>Tracheophyta</taxon>
        <taxon>Spermatophyta</taxon>
        <taxon>Magnoliopsida</taxon>
        <taxon>eudicotyledons</taxon>
        <taxon>Gunneridae</taxon>
        <taxon>Pentapetalae</taxon>
        <taxon>rosids</taxon>
        <taxon>malvids</taxon>
        <taxon>Brassicales</taxon>
        <taxon>Brassicaceae</taxon>
        <taxon>Cardamineae</taxon>
        <taxon>Cardamine</taxon>
    </lineage>
</organism>
<evidence type="ECO:0000313" key="2">
    <source>
        <dbReference type="Proteomes" id="UP001558713"/>
    </source>
</evidence>
<dbReference type="Proteomes" id="UP001558713">
    <property type="component" value="Unassembled WGS sequence"/>
</dbReference>
<sequence length="101" mass="11405">MASGDASFTAPSKLVAERSDNIHALIAYFDASFAMCHKKMGSHFFLKFFLIIRLPKTRDKYVDARCFVDVFDSRYNHKMQCRTGNSGYTLETNSAVPGALR</sequence>
<dbReference type="EMBL" id="JBANAX010000214">
    <property type="protein sequence ID" value="KAL1218379.1"/>
    <property type="molecule type" value="Genomic_DNA"/>
</dbReference>
<reference evidence="1 2" key="1">
    <citation type="submission" date="2024-04" db="EMBL/GenBank/DDBJ databases">
        <title>Genome assembly C_amara_ONT_v2.</title>
        <authorList>
            <person name="Yant L."/>
            <person name="Moore C."/>
            <person name="Slenker M."/>
        </authorList>
    </citation>
    <scope>NUCLEOTIDE SEQUENCE [LARGE SCALE GENOMIC DNA]</scope>
    <source>
        <tissue evidence="1">Leaf</tissue>
    </source>
</reference>
<accession>A0ABD1BMN3</accession>
<keyword evidence="2" id="KW-1185">Reference proteome</keyword>
<name>A0ABD1BMN3_CARAN</name>
<gene>
    <name evidence="1" type="ORF">V5N11_028087</name>
</gene>
<protein>
    <submittedName>
        <fullName evidence="1">Uncharacterized protein</fullName>
    </submittedName>
</protein>
<evidence type="ECO:0000313" key="1">
    <source>
        <dbReference type="EMBL" id="KAL1218379.1"/>
    </source>
</evidence>
<proteinExistence type="predicted"/>
<comment type="caution">
    <text evidence="1">The sequence shown here is derived from an EMBL/GenBank/DDBJ whole genome shotgun (WGS) entry which is preliminary data.</text>
</comment>